<reference evidence="4 5" key="1">
    <citation type="journal article" date="2018" name="Evol. Lett.">
        <title>Horizontal gene cluster transfer increased hallucinogenic mushroom diversity.</title>
        <authorList>
            <person name="Reynolds H.T."/>
            <person name="Vijayakumar V."/>
            <person name="Gluck-Thaler E."/>
            <person name="Korotkin H.B."/>
            <person name="Matheny P.B."/>
            <person name="Slot J.C."/>
        </authorList>
    </citation>
    <scope>NUCLEOTIDE SEQUENCE [LARGE SCALE GENOMIC DNA]</scope>
    <source>
        <strain evidence="4 5">SRW20</strain>
    </source>
</reference>
<sequence>MAQRGPNKKRRLQPQRIPVDLAGPAGSESATSFDNVTSRVERLQPSTGQRYQSKRSLVPDVPGLPQEDADIGLDPDSMMTDQALCQEVVDMEEGGPKLQDKKRKKKEKSLASRRPMVLWKDGYRDIYLDELLRSEGRGDAWTPAATQCIDCLGRKAETPPEGKFRCVDCFFPHMLCESCCVRRHRMLPYHIIEEWTGLTFVKTSLKKLGLRIQLGHMSMRCSKPEPCHAKLLILHTNGLHEVAIDFCGCQPLPKVRQLLRRGLYPASQDNPRTCATFQLLQHLHMLSLTSKCSTYDYYRALVRLTNNSGVNIPASKYRPLMRILLQWRHLKMLKRAGRGHDNTGAAGTKEGELAIVCPSCPHPAINLPEGWEEASDEERFLYFVFLCIDANFRLKNQLVSNYSADPGLGIGLSYMVMRKPYEEYVKSRSTDLDVDESRPRGCGLQAVDQANSKYNKGLRYTGVSGVSCGRSEMLMPCSVGNLQKGERYANMDFAVGSAMRFVLVLLIILSYDIACHWFVNLASRIQEHWPPEIKPRPGVTLIPLIPKLHEKGHTQSKGHEQFSCNLCKGIGHTDGECPERIWSAHNAVSNATKTMGPGSRQDVLDDHFGHWNYEKYVSMGRTLMRKYQKAVPERNRQAEAHRGFTESIDPADVNKWTKMCERWEEAKFPRDKVESPYHVEGTDLTQAQVRKELAEEEDKRVANGGAVYHKTSAALFLANGLDIEDSQRRIAWVVKQKEKEASAIAEERASLRKEIEKWRKVQAIYMPGLLQHLWDLEQAHPGSTDDGEKAEEARLWLPSNFSKVDRDRICVAGLGVAEERLRTAQCADSLSSIRATLRLKSRMVQFKNKNVRGQRSGTRSRELINRVHNRARKYAARYRAARSAKLILSGPGAWESSFQILHDSDVRSYQDPEHLKPRQRRKGTYEDGEGPDDMDVDAEDSGAGIDLLPENRSRRDGTGRTRLSISWIWTVASYNPDSPEVKDDNLLRAEWARSRARVNRAREEVKLLREEMRRVLVYLDWKTAWWKSKQQARCVKDVVLAEGLRSYCVDQGHRQQDLKAHFQGIWTTPLGNVIPAGDDKERGDDDSDDESDSESGSEAEGE</sequence>
<dbReference type="Pfam" id="PF18803">
    <property type="entry name" value="CxC2"/>
    <property type="match status" value="1"/>
</dbReference>
<evidence type="ECO:0000313" key="4">
    <source>
        <dbReference type="EMBL" id="PPR05085.1"/>
    </source>
</evidence>
<name>A0A409YPZ9_9AGAR</name>
<evidence type="ECO:0000256" key="1">
    <source>
        <dbReference type="SAM" id="Coils"/>
    </source>
</evidence>
<dbReference type="AlphaFoldDB" id="A0A409YPZ9"/>
<dbReference type="PANTHER" id="PTHR33104">
    <property type="entry name" value="SI:DKEY-29D5.2"/>
    <property type="match status" value="1"/>
</dbReference>
<feature type="compositionally biased region" description="Acidic residues" evidence="2">
    <location>
        <begin position="1084"/>
        <end position="1102"/>
    </location>
</feature>
<feature type="compositionally biased region" description="Basic residues" evidence="2">
    <location>
        <begin position="1"/>
        <end position="13"/>
    </location>
</feature>
<feature type="compositionally biased region" description="Basic and acidic residues" evidence="2">
    <location>
        <begin position="949"/>
        <end position="958"/>
    </location>
</feature>
<protein>
    <recommendedName>
        <fullName evidence="3">CxC2-like cysteine cluster KDZ transposase-associated domain-containing protein</fullName>
    </recommendedName>
</protein>
<dbReference type="STRING" id="231916.A0A409YPZ9"/>
<comment type="caution">
    <text evidence="4">The sequence shown here is derived from an EMBL/GenBank/DDBJ whole genome shotgun (WGS) entry which is preliminary data.</text>
</comment>
<feature type="coiled-coil region" evidence="1">
    <location>
        <begin position="734"/>
        <end position="761"/>
    </location>
</feature>
<proteinExistence type="predicted"/>
<evidence type="ECO:0000256" key="2">
    <source>
        <dbReference type="SAM" id="MobiDB-lite"/>
    </source>
</evidence>
<dbReference type="PANTHER" id="PTHR33104:SF2">
    <property type="entry name" value="CXC3 LIKE CYSTEINE CLUSTER DOMAIN-CONTAINING PROTEIN"/>
    <property type="match status" value="1"/>
</dbReference>
<gene>
    <name evidence="4" type="ORF">CVT26_012624</name>
</gene>
<dbReference type="Proteomes" id="UP000284706">
    <property type="component" value="Unassembled WGS sequence"/>
</dbReference>
<dbReference type="InParanoid" id="A0A409YPZ9"/>
<dbReference type="EMBL" id="NHYE01000523">
    <property type="protein sequence ID" value="PPR05085.1"/>
    <property type="molecule type" value="Genomic_DNA"/>
</dbReference>
<dbReference type="InterPro" id="IPR041457">
    <property type="entry name" value="CxC2_KDZ-assoc"/>
</dbReference>
<keyword evidence="5" id="KW-1185">Reference proteome</keyword>
<dbReference type="InterPro" id="IPR040521">
    <property type="entry name" value="KDZ"/>
</dbReference>
<evidence type="ECO:0000259" key="3">
    <source>
        <dbReference type="Pfam" id="PF18803"/>
    </source>
</evidence>
<accession>A0A409YPZ9</accession>
<dbReference type="OrthoDB" id="2682806at2759"/>
<feature type="compositionally biased region" description="Acidic residues" evidence="2">
    <location>
        <begin position="926"/>
        <end position="940"/>
    </location>
</feature>
<feature type="domain" description="CxC2-like cysteine cluster KDZ transposase-associated" evidence="3">
    <location>
        <begin position="205"/>
        <end position="309"/>
    </location>
</feature>
<feature type="region of interest" description="Disordered" evidence="2">
    <location>
        <begin position="1"/>
        <end position="71"/>
    </location>
</feature>
<evidence type="ECO:0000313" key="5">
    <source>
        <dbReference type="Proteomes" id="UP000284706"/>
    </source>
</evidence>
<feature type="region of interest" description="Disordered" evidence="2">
    <location>
        <begin position="908"/>
        <end position="958"/>
    </location>
</feature>
<organism evidence="4 5">
    <name type="scientific">Gymnopilus dilepis</name>
    <dbReference type="NCBI Taxonomy" id="231916"/>
    <lineage>
        <taxon>Eukaryota</taxon>
        <taxon>Fungi</taxon>
        <taxon>Dikarya</taxon>
        <taxon>Basidiomycota</taxon>
        <taxon>Agaricomycotina</taxon>
        <taxon>Agaricomycetes</taxon>
        <taxon>Agaricomycetidae</taxon>
        <taxon>Agaricales</taxon>
        <taxon>Agaricineae</taxon>
        <taxon>Hymenogastraceae</taxon>
        <taxon>Gymnopilus</taxon>
    </lineage>
</organism>
<feature type="compositionally biased region" description="Polar residues" evidence="2">
    <location>
        <begin position="28"/>
        <end position="55"/>
    </location>
</feature>
<dbReference type="Pfam" id="PF18758">
    <property type="entry name" value="KDZ"/>
    <property type="match status" value="1"/>
</dbReference>
<feature type="region of interest" description="Disordered" evidence="2">
    <location>
        <begin position="1070"/>
        <end position="1102"/>
    </location>
</feature>
<keyword evidence="1" id="KW-0175">Coiled coil</keyword>